<accession>A0A4U7MVF1</accession>
<dbReference type="GO" id="GO:0019354">
    <property type="term" value="P:siroheme biosynthetic process"/>
    <property type="evidence" value="ECO:0007669"/>
    <property type="project" value="UniProtKB-UniPathway"/>
</dbReference>
<reference evidence="12 13" key="1">
    <citation type="submission" date="2019-04" db="EMBL/GenBank/DDBJ databases">
        <title>Genome sequence of Pelagicola litoralis CL-ES2.</title>
        <authorList>
            <person name="Cao J."/>
        </authorList>
    </citation>
    <scope>NUCLEOTIDE SEQUENCE [LARGE SCALE GENOMIC DNA]</scope>
    <source>
        <strain evidence="12 13">CL-ES2</strain>
    </source>
</reference>
<dbReference type="EC" id="2.1.1.107" evidence="2"/>
<dbReference type="CDD" id="cd11642">
    <property type="entry name" value="SUMT"/>
    <property type="match status" value="1"/>
</dbReference>
<evidence type="ECO:0000256" key="4">
    <source>
        <dbReference type="ARBA" id="ARBA00022603"/>
    </source>
</evidence>
<dbReference type="InterPro" id="IPR000878">
    <property type="entry name" value="4pyrrol_Mease"/>
</dbReference>
<dbReference type="GO" id="GO:0004851">
    <property type="term" value="F:uroporphyrin-III C-methyltransferase activity"/>
    <property type="evidence" value="ECO:0007669"/>
    <property type="project" value="UniProtKB-EC"/>
</dbReference>
<dbReference type="InterPro" id="IPR003043">
    <property type="entry name" value="Uropor_MeTrfase_CS"/>
</dbReference>
<name>A0A4U7MVF1_9RHOB</name>
<evidence type="ECO:0000256" key="7">
    <source>
        <dbReference type="ARBA" id="ARBA00023244"/>
    </source>
</evidence>
<evidence type="ECO:0000313" key="12">
    <source>
        <dbReference type="EMBL" id="TKZ17079.1"/>
    </source>
</evidence>
<evidence type="ECO:0000259" key="11">
    <source>
        <dbReference type="Pfam" id="PF00590"/>
    </source>
</evidence>
<comment type="pathway">
    <text evidence="8">Porphyrin-containing compound metabolism; siroheme biosynthesis; precorrin-2 from uroporphyrinogen III: step 1/1.</text>
</comment>
<evidence type="ECO:0000256" key="9">
    <source>
        <dbReference type="ARBA" id="ARBA00060548"/>
    </source>
</evidence>
<dbReference type="AlphaFoldDB" id="A0A4U7MVF1"/>
<comment type="caution">
    <text evidence="12">The sequence shown here is derived from an EMBL/GenBank/DDBJ whole genome shotgun (WGS) entry which is preliminary data.</text>
</comment>
<dbReference type="Gene3D" id="3.40.1010.10">
    <property type="entry name" value="Cobalt-precorrin-4 Transmethylase, Domain 1"/>
    <property type="match status" value="1"/>
</dbReference>
<dbReference type="InterPro" id="IPR035996">
    <property type="entry name" value="4pyrrol_Methylase_sf"/>
</dbReference>
<evidence type="ECO:0000313" key="13">
    <source>
        <dbReference type="Proteomes" id="UP000306575"/>
    </source>
</evidence>
<dbReference type="InterPro" id="IPR006366">
    <property type="entry name" value="CobA/CysG_C"/>
</dbReference>
<dbReference type="PANTHER" id="PTHR45790:SF3">
    <property type="entry name" value="S-ADENOSYL-L-METHIONINE-DEPENDENT UROPORPHYRINOGEN III METHYLTRANSFERASE, CHLOROPLASTIC"/>
    <property type="match status" value="1"/>
</dbReference>
<dbReference type="Gene3D" id="3.30.950.10">
    <property type="entry name" value="Methyltransferase, Cobalt-precorrin-4 Transmethylase, Domain 2"/>
    <property type="match status" value="1"/>
</dbReference>
<proteinExistence type="inferred from homology"/>
<keyword evidence="13" id="KW-1185">Reference proteome</keyword>
<dbReference type="Pfam" id="PF00590">
    <property type="entry name" value="TP_methylase"/>
    <property type="match status" value="1"/>
</dbReference>
<dbReference type="InterPro" id="IPR050161">
    <property type="entry name" value="Siro_Cobalamin_biosynth"/>
</dbReference>
<comment type="pathway">
    <text evidence="9">Cofactor biosynthesis; adenosylcobalamin biosynthesis; precorrin-2 from uroporphyrinogen III: step 1/1.</text>
</comment>
<sequence length="263" mass="27890">MTQPGKVLLIGSGPGDPELLTLRAVRMLASADVVVYDRLVSDPILQMAPKSARMISVGKCPKSHPVPQDEINEILYAQASAGYTVARLKGGDPLIFGRGSEEAGYLMDRHIHVEYAPGITAAQGVSCVTGVPLTHRGLATGVQYVTGHRQSNKVLDLDWKRLADPDTTLVVYMGVANIGQIAVGLMTEGLSDQTPVLAVANATTNKERRLVSKLGSIAHDIRSAEMGAPVLFIIGQVVSLYDAKSTSAILTDLEAEMPAIAHA</sequence>
<dbReference type="FunFam" id="3.30.950.10:FF:000001">
    <property type="entry name" value="Siroheme synthase"/>
    <property type="match status" value="1"/>
</dbReference>
<dbReference type="Proteomes" id="UP000306575">
    <property type="component" value="Unassembled WGS sequence"/>
</dbReference>
<dbReference type="EMBL" id="SULI01000029">
    <property type="protein sequence ID" value="TKZ17079.1"/>
    <property type="molecule type" value="Genomic_DNA"/>
</dbReference>
<dbReference type="PROSITE" id="PS00839">
    <property type="entry name" value="SUMT_1"/>
    <property type="match status" value="1"/>
</dbReference>
<protein>
    <recommendedName>
        <fullName evidence="2">uroporphyrinogen-III C-methyltransferase</fullName>
        <ecNumber evidence="2">2.1.1.107</ecNumber>
    </recommendedName>
</protein>
<dbReference type="InterPro" id="IPR014776">
    <property type="entry name" value="4pyrrole_Mease_sub2"/>
</dbReference>
<dbReference type="SUPFAM" id="SSF53790">
    <property type="entry name" value="Tetrapyrrole methylase"/>
    <property type="match status" value="1"/>
</dbReference>
<evidence type="ECO:0000256" key="3">
    <source>
        <dbReference type="ARBA" id="ARBA00022573"/>
    </source>
</evidence>
<keyword evidence="3" id="KW-0169">Cobalamin biosynthesis</keyword>
<dbReference type="RefSeq" id="WP_138017327.1">
    <property type="nucleotide sequence ID" value="NZ_SULI01000029.1"/>
</dbReference>
<evidence type="ECO:0000256" key="2">
    <source>
        <dbReference type="ARBA" id="ARBA00012162"/>
    </source>
</evidence>
<keyword evidence="6" id="KW-0949">S-adenosyl-L-methionine</keyword>
<dbReference type="InterPro" id="IPR014777">
    <property type="entry name" value="4pyrrole_Mease_sub1"/>
</dbReference>
<feature type="domain" description="Tetrapyrrole methylase" evidence="11">
    <location>
        <begin position="6"/>
        <end position="217"/>
    </location>
</feature>
<keyword evidence="7" id="KW-0627">Porphyrin biosynthesis</keyword>
<evidence type="ECO:0000256" key="10">
    <source>
        <dbReference type="RuleBase" id="RU003960"/>
    </source>
</evidence>
<dbReference type="NCBIfam" id="NF004790">
    <property type="entry name" value="PRK06136.1"/>
    <property type="match status" value="1"/>
</dbReference>
<dbReference type="PROSITE" id="PS00840">
    <property type="entry name" value="SUMT_2"/>
    <property type="match status" value="1"/>
</dbReference>
<dbReference type="NCBIfam" id="TIGR01469">
    <property type="entry name" value="cobA_cysG_Cterm"/>
    <property type="match status" value="1"/>
</dbReference>
<dbReference type="GO" id="GO:0009236">
    <property type="term" value="P:cobalamin biosynthetic process"/>
    <property type="evidence" value="ECO:0007669"/>
    <property type="project" value="UniProtKB-KW"/>
</dbReference>
<keyword evidence="5 10" id="KW-0808">Transferase</keyword>
<dbReference type="GO" id="GO:0032259">
    <property type="term" value="P:methylation"/>
    <property type="evidence" value="ECO:0007669"/>
    <property type="project" value="UniProtKB-KW"/>
</dbReference>
<dbReference type="FunFam" id="3.40.1010.10:FF:000001">
    <property type="entry name" value="Siroheme synthase"/>
    <property type="match status" value="1"/>
</dbReference>
<evidence type="ECO:0000256" key="5">
    <source>
        <dbReference type="ARBA" id="ARBA00022679"/>
    </source>
</evidence>
<dbReference type="PANTHER" id="PTHR45790">
    <property type="entry name" value="SIROHEME SYNTHASE-RELATED"/>
    <property type="match status" value="1"/>
</dbReference>
<evidence type="ECO:0000256" key="1">
    <source>
        <dbReference type="ARBA" id="ARBA00005879"/>
    </source>
</evidence>
<evidence type="ECO:0000256" key="8">
    <source>
        <dbReference type="ARBA" id="ARBA00025705"/>
    </source>
</evidence>
<dbReference type="OrthoDB" id="9815856at2"/>
<organism evidence="12 13">
    <name type="scientific">Shimia litoralis</name>
    <dbReference type="NCBI Taxonomy" id="420403"/>
    <lineage>
        <taxon>Bacteria</taxon>
        <taxon>Pseudomonadati</taxon>
        <taxon>Pseudomonadota</taxon>
        <taxon>Alphaproteobacteria</taxon>
        <taxon>Rhodobacterales</taxon>
        <taxon>Roseobacteraceae</taxon>
    </lineage>
</organism>
<comment type="similarity">
    <text evidence="1 10">Belongs to the precorrin methyltransferase family.</text>
</comment>
<keyword evidence="4 10" id="KW-0489">Methyltransferase</keyword>
<dbReference type="UniPathway" id="UPA00262">
    <property type="reaction ID" value="UER00211"/>
</dbReference>
<evidence type="ECO:0000256" key="6">
    <source>
        <dbReference type="ARBA" id="ARBA00022691"/>
    </source>
</evidence>
<gene>
    <name evidence="12" type="primary">cobA</name>
    <name evidence="12" type="ORF">FAP39_15650</name>
</gene>